<protein>
    <submittedName>
        <fullName evidence="1">Type IV secretion system protein IcmV</fullName>
    </submittedName>
</protein>
<evidence type="ECO:0000313" key="2">
    <source>
        <dbReference type="Proteomes" id="UP000029558"/>
    </source>
</evidence>
<name>A0A1L6TED2_PISSA</name>
<sequence>MIKRFMSFLSKSFSLPFLKESYKFVFSIYKKTLATKKDIKENEKIPIESSGMSESKIATARKAFLILAVFYFIFFVAILTYTILLVFHKSYMTAIVGAAGSLVCFALFFKYHFWLTQIKCGYLGMTLKEWYQQLWK</sequence>
<dbReference type="RefSeq" id="WP_027242617.1">
    <property type="nucleotide sequence ID" value="NZ_CP012508.1"/>
</dbReference>
<organism evidence="1 2">
    <name type="scientific">Piscirickettsia salmonis</name>
    <dbReference type="NCBI Taxonomy" id="1238"/>
    <lineage>
        <taxon>Bacteria</taxon>
        <taxon>Pseudomonadati</taxon>
        <taxon>Pseudomonadota</taxon>
        <taxon>Gammaproteobacteria</taxon>
        <taxon>Thiotrichales</taxon>
        <taxon>Piscirickettsiaceae</taxon>
        <taxon>Piscirickettsia</taxon>
    </lineage>
</organism>
<proteinExistence type="predicted"/>
<dbReference type="EMBL" id="CP012508">
    <property type="protein sequence ID" value="ALB23747.1"/>
    <property type="molecule type" value="Genomic_DNA"/>
</dbReference>
<dbReference type="Proteomes" id="UP000029558">
    <property type="component" value="Chromosome"/>
</dbReference>
<reference evidence="1 2" key="1">
    <citation type="journal article" date="2014" name="Genome Announc.">
        <title>Comparative Genome Analysis of Two Isolates of the Fish Pathogen Piscirickettsia salmonis from Different Hosts Reveals Major Differences in Virulence-Associated Secretion Systems.</title>
        <authorList>
            <person name="Bohle H."/>
            <person name="Henriquez P."/>
            <person name="Grothusen H."/>
            <person name="Navas E."/>
            <person name="Sandoval A."/>
            <person name="Bustamante F."/>
            <person name="Bustos P."/>
            <person name="Mancilla M."/>
        </authorList>
    </citation>
    <scope>NUCLEOTIDE SEQUENCE [LARGE SCALE GENOMIC DNA]</scope>
    <source>
        <strain evidence="2">B1-32597</strain>
    </source>
</reference>
<accession>A0A1L6TED2</accession>
<dbReference type="OrthoDB" id="5640562at2"/>
<evidence type="ECO:0000313" key="1">
    <source>
        <dbReference type="EMBL" id="ALB23747.1"/>
    </source>
</evidence>
<dbReference type="AlphaFoldDB" id="A0A1L6TED2"/>
<gene>
    <name evidence="1" type="primary">icmV</name>
    <name evidence="1" type="ORF">KU39_2571</name>
</gene>